<reference evidence="1 2" key="1">
    <citation type="submission" date="2020-05" db="EMBL/GenBank/DDBJ databases">
        <title>Horizontal transmission and recombination maintain forever young bacterial symbiont genomes.</title>
        <authorList>
            <person name="Russell S.L."/>
            <person name="Pepper-Tunick E."/>
            <person name="Svedberg J."/>
            <person name="Byrne A."/>
            <person name="Ruelas Castillo J."/>
            <person name="Vollmers C."/>
            <person name="Beinart R.A."/>
            <person name="Corbett-Detig R."/>
        </authorList>
    </citation>
    <scope>NUCLEOTIDE SEQUENCE [LARGE SCALE GENOMIC DNA]</scope>
    <source>
        <strain evidence="1">JDF_Ridge</strain>
    </source>
</reference>
<sequence length="69" mass="7704">MVKLSLDTIIDNNPIKNKTLSEDDIAKIIAKQLTQVSADKDKKLAESNAALGWGRVQATLMLTMRAYYH</sequence>
<dbReference type="AlphaFoldDB" id="A0A6N0HNP7"/>
<evidence type="ECO:0000313" key="2">
    <source>
        <dbReference type="Proteomes" id="UP000509429"/>
    </source>
</evidence>
<protein>
    <submittedName>
        <fullName evidence="1">Uncharacterized protein</fullName>
    </submittedName>
</protein>
<dbReference type="EMBL" id="CP054490">
    <property type="protein sequence ID" value="QKQ23911.1"/>
    <property type="molecule type" value="Genomic_DNA"/>
</dbReference>
<keyword evidence="2" id="KW-1185">Reference proteome</keyword>
<dbReference type="Proteomes" id="UP000509429">
    <property type="component" value="Chromosome"/>
</dbReference>
<evidence type="ECO:0000313" key="1">
    <source>
        <dbReference type="EMBL" id="QKQ23911.1"/>
    </source>
</evidence>
<gene>
    <name evidence="1" type="ORF">HUE58_01680</name>
</gene>
<dbReference type="RefSeq" id="WP_174605351.1">
    <property type="nucleotide sequence ID" value="NZ_CP054490.1"/>
</dbReference>
<dbReference type="KEGG" id="reo:HUE58_01680"/>
<accession>A0A6N0HNP7</accession>
<proteinExistence type="predicted"/>
<organism evidence="1 2">
    <name type="scientific">Candidatus Ruthia endofausta</name>
    <dbReference type="NCBI Taxonomy" id="2738852"/>
    <lineage>
        <taxon>Bacteria</taxon>
        <taxon>Pseudomonadati</taxon>
        <taxon>Pseudomonadota</taxon>
        <taxon>Gammaproteobacteria</taxon>
        <taxon>Candidatus Pseudothioglobaceae</taxon>
        <taxon>Candidatus Ruthturnera</taxon>
    </lineage>
</organism>
<name>A0A6N0HNP7_9GAMM</name>